<dbReference type="AlphaFoldDB" id="A0A0C3H825"/>
<dbReference type="InParanoid" id="A0A0C3H825"/>
<dbReference type="EMBL" id="KN832872">
    <property type="protein sequence ID" value="KIN04381.1"/>
    <property type="molecule type" value="Genomic_DNA"/>
</dbReference>
<reference evidence="1 2" key="1">
    <citation type="submission" date="2014-04" db="EMBL/GenBank/DDBJ databases">
        <authorList>
            <consortium name="DOE Joint Genome Institute"/>
            <person name="Kuo A."/>
            <person name="Martino E."/>
            <person name="Perotto S."/>
            <person name="Kohler A."/>
            <person name="Nagy L.G."/>
            <person name="Floudas D."/>
            <person name="Copeland A."/>
            <person name="Barry K.W."/>
            <person name="Cichocki N."/>
            <person name="Veneault-Fourrey C."/>
            <person name="LaButti K."/>
            <person name="Lindquist E.A."/>
            <person name="Lipzen A."/>
            <person name="Lundell T."/>
            <person name="Morin E."/>
            <person name="Murat C."/>
            <person name="Sun H."/>
            <person name="Tunlid A."/>
            <person name="Henrissat B."/>
            <person name="Grigoriev I.V."/>
            <person name="Hibbett D.S."/>
            <person name="Martin F."/>
            <person name="Nordberg H.P."/>
            <person name="Cantor M.N."/>
            <person name="Hua S.X."/>
        </authorList>
    </citation>
    <scope>NUCLEOTIDE SEQUENCE [LARGE SCALE GENOMIC DNA]</scope>
    <source>
        <strain evidence="1 2">Zn</strain>
    </source>
</reference>
<protein>
    <submittedName>
        <fullName evidence="1">Uncharacterized protein</fullName>
    </submittedName>
</protein>
<keyword evidence="2" id="KW-1185">Reference proteome</keyword>
<accession>A0A0C3H825</accession>
<dbReference type="PANTHER" id="PTHR42345">
    <property type="entry name" value="TPR_REGION DOMAIN-CONTAINING PROTEIN"/>
    <property type="match status" value="1"/>
</dbReference>
<sequence>MNYSTPDLSVTEGPANRISQPLTESQLRILFSGAPQFFALSEGHCLGAPHPTVHFPLDTDRSITNLCDHVEIYDDAWNTMAAWPLVTLDVRERMRPDNGHYRKEGYYMPLCRERPHMLSKQGLERGTIGYIAALELGVKDTLLGPAPLLGDPFAEDRKRLLDGRGGIRPFTEIRLIERLISTSMTYRNNHDYHLQPVEQLYTDLFSHILFHPTEEFDVCDKHSLKVQINILIDILAIPIWIDFSIVEWRIRLGEVLWGPPIDASWDDQIFIDEGIAQQLGNQKYFLLLQILLSCELLLRLDAISMNVAEGREMAEPSYAKRIDETATVSLRWSLLLARLWLDNIDLELMSMPNNTAHKPSLGWLATLSLAENYGNDAIDAFCYVQMQGRNRERQLSGLLQFAKELRWPNIGGLATKITNEDIVICDNLYASLATNMRTSTSTQCANSYTLIDISGQIRGKPKRRHASAVFHPAGWLSNSYISGLVLPGEGLNHFLICALLDNDETAISRLGREAILYSGFFYCRKSFWSTACVVGRVLAAGTGASESVGWISSDIIPTGFVDGWVDIAVAQLPLLEKDCIKPRIYHKEAIAHESSVTGDAEPSSVLLSDFVMPSEGSTQKALSINLNSLSLSRVTDSPQFLRGQATSATLGRSSQVRAIETYSAVMNFSLHTELEEEKEVNIPLRYDVHFVTAHPCAFRQHTGPLVPSTSPLSQVPGWSQQVVQTVLIVNCTDASMAAYRVRSSPLPQERYPNGNEYGSDIEMLARSLCAYRGWNALISRRGRSCLACAIREAAALEWKIVLRLA</sequence>
<evidence type="ECO:0000313" key="1">
    <source>
        <dbReference type="EMBL" id="KIN04381.1"/>
    </source>
</evidence>
<dbReference type="HOGENOM" id="CLU_003431_1_0_1"/>
<proteinExistence type="predicted"/>
<dbReference type="Proteomes" id="UP000054321">
    <property type="component" value="Unassembled WGS sequence"/>
</dbReference>
<name>A0A0C3H825_OIDMZ</name>
<dbReference type="STRING" id="913774.A0A0C3H825"/>
<dbReference type="OrthoDB" id="5420387at2759"/>
<dbReference type="PANTHER" id="PTHR42345:SF2">
    <property type="entry name" value="HELICASE-LIKE PROTEIN"/>
    <property type="match status" value="1"/>
</dbReference>
<gene>
    <name evidence="1" type="ORF">OIDMADRAFT_115260</name>
</gene>
<reference evidence="2" key="2">
    <citation type="submission" date="2015-01" db="EMBL/GenBank/DDBJ databases">
        <title>Evolutionary Origins and Diversification of the Mycorrhizal Mutualists.</title>
        <authorList>
            <consortium name="DOE Joint Genome Institute"/>
            <consortium name="Mycorrhizal Genomics Consortium"/>
            <person name="Kohler A."/>
            <person name="Kuo A."/>
            <person name="Nagy L.G."/>
            <person name="Floudas D."/>
            <person name="Copeland A."/>
            <person name="Barry K.W."/>
            <person name="Cichocki N."/>
            <person name="Veneault-Fourrey C."/>
            <person name="LaButti K."/>
            <person name="Lindquist E.A."/>
            <person name="Lipzen A."/>
            <person name="Lundell T."/>
            <person name="Morin E."/>
            <person name="Murat C."/>
            <person name="Riley R."/>
            <person name="Ohm R."/>
            <person name="Sun H."/>
            <person name="Tunlid A."/>
            <person name="Henrissat B."/>
            <person name="Grigoriev I.V."/>
            <person name="Hibbett D.S."/>
            <person name="Martin F."/>
        </authorList>
    </citation>
    <scope>NUCLEOTIDE SEQUENCE [LARGE SCALE GENOMIC DNA]</scope>
    <source>
        <strain evidence="2">Zn</strain>
    </source>
</reference>
<evidence type="ECO:0000313" key="2">
    <source>
        <dbReference type="Proteomes" id="UP000054321"/>
    </source>
</evidence>
<organism evidence="1 2">
    <name type="scientific">Oidiodendron maius (strain Zn)</name>
    <dbReference type="NCBI Taxonomy" id="913774"/>
    <lineage>
        <taxon>Eukaryota</taxon>
        <taxon>Fungi</taxon>
        <taxon>Dikarya</taxon>
        <taxon>Ascomycota</taxon>
        <taxon>Pezizomycotina</taxon>
        <taxon>Leotiomycetes</taxon>
        <taxon>Leotiomycetes incertae sedis</taxon>
        <taxon>Myxotrichaceae</taxon>
        <taxon>Oidiodendron</taxon>
    </lineage>
</organism>